<dbReference type="InterPro" id="IPR009875">
    <property type="entry name" value="PilZ_domain"/>
</dbReference>
<dbReference type="SUPFAM" id="SSF141371">
    <property type="entry name" value="PilZ domain-like"/>
    <property type="match status" value="1"/>
</dbReference>
<dbReference type="Proteomes" id="UP000593737">
    <property type="component" value="Chromosome"/>
</dbReference>
<dbReference type="Pfam" id="PF07238">
    <property type="entry name" value="PilZ"/>
    <property type="match status" value="1"/>
</dbReference>
<organism evidence="2 3">
    <name type="scientific">Candidatus Nitrospira kreftii</name>
    <dbReference type="NCBI Taxonomy" id="2652173"/>
    <lineage>
        <taxon>Bacteria</taxon>
        <taxon>Pseudomonadati</taxon>
        <taxon>Nitrospirota</taxon>
        <taxon>Nitrospiria</taxon>
        <taxon>Nitrospirales</taxon>
        <taxon>Nitrospiraceae</taxon>
        <taxon>Nitrospira</taxon>
    </lineage>
</organism>
<proteinExistence type="predicted"/>
<sequence>MRLRSSPRKYVRYSASAQTDNGAGEGTLFDLSATGCRMQSNAALTPGSYLALHFDVPQTESPLAVEVSVVRWHKDNQFGIEFLRYAEGVREQVTDLVEERETLVVSNQPVQAELALDPVAA</sequence>
<name>A0A7S8FG51_9BACT</name>
<reference evidence="2 3" key="1">
    <citation type="journal article" date="2020" name="ISME J.">
        <title>Enrichment and physiological characterization of a novel comammox Nitrospira indicates ammonium inhibition of complete nitrification.</title>
        <authorList>
            <person name="Sakoula D."/>
            <person name="Koch H."/>
            <person name="Frank J."/>
            <person name="Jetten M.S.M."/>
            <person name="van Kessel M.A.H.J."/>
            <person name="Lucker S."/>
        </authorList>
    </citation>
    <scope>NUCLEOTIDE SEQUENCE [LARGE SCALE GENOMIC DNA]</scope>
    <source>
        <strain evidence="2">Comreactor17</strain>
    </source>
</reference>
<dbReference type="GO" id="GO:0035438">
    <property type="term" value="F:cyclic-di-GMP binding"/>
    <property type="evidence" value="ECO:0007669"/>
    <property type="project" value="InterPro"/>
</dbReference>
<feature type="domain" description="PilZ" evidence="1">
    <location>
        <begin position="3"/>
        <end position="98"/>
    </location>
</feature>
<dbReference type="EMBL" id="CP047423">
    <property type="protein sequence ID" value="QPD05183.1"/>
    <property type="molecule type" value="Genomic_DNA"/>
</dbReference>
<protein>
    <recommendedName>
        <fullName evidence="1">PilZ domain-containing protein</fullName>
    </recommendedName>
</protein>
<evidence type="ECO:0000313" key="2">
    <source>
        <dbReference type="EMBL" id="QPD05183.1"/>
    </source>
</evidence>
<gene>
    <name evidence="2" type="ORF">Nkreftii_002957</name>
</gene>
<evidence type="ECO:0000259" key="1">
    <source>
        <dbReference type="Pfam" id="PF07238"/>
    </source>
</evidence>
<dbReference type="AlphaFoldDB" id="A0A7S8FG51"/>
<dbReference type="KEGG" id="nkf:Nkreftii_002957"/>
<evidence type="ECO:0000313" key="3">
    <source>
        <dbReference type="Proteomes" id="UP000593737"/>
    </source>
</evidence>
<dbReference type="Gene3D" id="2.40.10.220">
    <property type="entry name" value="predicted glycosyltransferase like domains"/>
    <property type="match status" value="1"/>
</dbReference>
<accession>A0A7S8FG51</accession>